<dbReference type="InterPro" id="IPR029063">
    <property type="entry name" value="SAM-dependent_MTases_sf"/>
</dbReference>
<dbReference type="InterPro" id="IPR025714">
    <property type="entry name" value="Methyltranfer_dom"/>
</dbReference>
<gene>
    <name evidence="3" type="ORF">LLEC1_04371</name>
</gene>
<evidence type="ECO:0000256" key="1">
    <source>
        <dbReference type="SAM" id="SignalP"/>
    </source>
</evidence>
<sequence length="250" mass="28076">MKWQALYISRALLTTMTLGTQTTLGGCGPCRQFYGWEVAPDLRCSTRPVNWHGKFGGIDVSKAMLNVARRKLDVDPALKSHIQLLQHDMSDSGTCSALEKQCFDLIVCSNAFVLLGEGKEIISKSAECLKPDGRIVIDIPREQSVPEVTIMENVYKSLEAQYPSNRSWLRSIETFRAVLSSQGLDVKSATIIEKCPKRETKCLDKRQLENQFEKVTRAAAQAQPLFVEDWNRLAVGGRVKMCKVLYLYIA</sequence>
<dbReference type="PROSITE" id="PS51257">
    <property type="entry name" value="PROKAR_LIPOPROTEIN"/>
    <property type="match status" value="1"/>
</dbReference>
<dbReference type="EMBL" id="LUKN01003667">
    <property type="protein sequence ID" value="OAQ97100.1"/>
    <property type="molecule type" value="Genomic_DNA"/>
</dbReference>
<dbReference type="Gene3D" id="3.40.50.150">
    <property type="entry name" value="Vaccinia Virus protein VP39"/>
    <property type="match status" value="1"/>
</dbReference>
<reference evidence="3 4" key="1">
    <citation type="submission" date="2016-03" db="EMBL/GenBank/DDBJ databases">
        <title>Fine-scale spatial genetic structure of a fungal parasite of coffee scale insects.</title>
        <authorList>
            <person name="Jackson D."/>
            <person name="Zemenick K.A."/>
            <person name="Malloure B."/>
            <person name="Quandt C.A."/>
            <person name="James T.Y."/>
        </authorList>
    </citation>
    <scope>NUCLEOTIDE SEQUENCE [LARGE SCALE GENOMIC DNA]</scope>
    <source>
        <strain evidence="3 4">UM487</strain>
    </source>
</reference>
<dbReference type="OrthoDB" id="6329284at2759"/>
<dbReference type="Proteomes" id="UP000243081">
    <property type="component" value="Unassembled WGS sequence"/>
</dbReference>
<keyword evidence="1" id="KW-0732">Signal</keyword>
<keyword evidence="4" id="KW-1185">Reference proteome</keyword>
<evidence type="ECO:0000313" key="3">
    <source>
        <dbReference type="EMBL" id="OAQ97100.1"/>
    </source>
</evidence>
<protein>
    <recommendedName>
        <fullName evidence="2">Methyltransferase domain-containing protein</fullName>
    </recommendedName>
</protein>
<feature type="domain" description="Methyltransferase" evidence="2">
    <location>
        <begin position="49"/>
        <end position="154"/>
    </location>
</feature>
<accession>A0A179I689</accession>
<dbReference type="Pfam" id="PF13847">
    <property type="entry name" value="Methyltransf_31"/>
    <property type="match status" value="1"/>
</dbReference>
<dbReference type="CDD" id="cd02440">
    <property type="entry name" value="AdoMet_MTases"/>
    <property type="match status" value="1"/>
</dbReference>
<evidence type="ECO:0000313" key="4">
    <source>
        <dbReference type="Proteomes" id="UP000243081"/>
    </source>
</evidence>
<dbReference type="SUPFAM" id="SSF53335">
    <property type="entry name" value="S-adenosyl-L-methionine-dependent methyltransferases"/>
    <property type="match status" value="1"/>
</dbReference>
<name>A0A179I689_CORDF</name>
<proteinExistence type="predicted"/>
<feature type="chain" id="PRO_5008104189" description="Methyltransferase domain-containing protein" evidence="1">
    <location>
        <begin position="20"/>
        <end position="250"/>
    </location>
</feature>
<organism evidence="3 4">
    <name type="scientific">Cordyceps confragosa</name>
    <name type="common">Lecanicillium lecanii</name>
    <dbReference type="NCBI Taxonomy" id="2714763"/>
    <lineage>
        <taxon>Eukaryota</taxon>
        <taxon>Fungi</taxon>
        <taxon>Dikarya</taxon>
        <taxon>Ascomycota</taxon>
        <taxon>Pezizomycotina</taxon>
        <taxon>Sordariomycetes</taxon>
        <taxon>Hypocreomycetidae</taxon>
        <taxon>Hypocreales</taxon>
        <taxon>Cordycipitaceae</taxon>
        <taxon>Akanthomyces</taxon>
    </lineage>
</organism>
<feature type="signal peptide" evidence="1">
    <location>
        <begin position="1"/>
        <end position="19"/>
    </location>
</feature>
<comment type="caution">
    <text evidence="3">The sequence shown here is derived from an EMBL/GenBank/DDBJ whole genome shotgun (WGS) entry which is preliminary data.</text>
</comment>
<evidence type="ECO:0000259" key="2">
    <source>
        <dbReference type="Pfam" id="PF13847"/>
    </source>
</evidence>
<dbReference type="AlphaFoldDB" id="A0A179I689"/>